<feature type="region of interest" description="Disordered" evidence="4">
    <location>
        <begin position="700"/>
        <end position="844"/>
    </location>
</feature>
<feature type="region of interest" description="Disordered" evidence="4">
    <location>
        <begin position="1212"/>
        <end position="1250"/>
    </location>
</feature>
<feature type="region of interest" description="Disordered" evidence="4">
    <location>
        <begin position="902"/>
        <end position="946"/>
    </location>
</feature>
<feature type="region of interest" description="Disordered" evidence="4">
    <location>
        <begin position="1061"/>
        <end position="1088"/>
    </location>
</feature>
<feature type="compositionally biased region" description="Polar residues" evidence="4">
    <location>
        <begin position="1364"/>
        <end position="1374"/>
    </location>
</feature>
<dbReference type="GO" id="GO:0010997">
    <property type="term" value="F:anaphase-promoting complex binding"/>
    <property type="evidence" value="ECO:0007669"/>
    <property type="project" value="TreeGrafter"/>
</dbReference>
<accession>A0AAE1Q000</accession>
<evidence type="ECO:0000256" key="2">
    <source>
        <dbReference type="ARBA" id="ARBA00022553"/>
    </source>
</evidence>
<protein>
    <recommendedName>
        <fullName evidence="7">Claspin</fullName>
    </recommendedName>
</protein>
<evidence type="ECO:0000256" key="3">
    <source>
        <dbReference type="ARBA" id="ARBA00023242"/>
    </source>
</evidence>
<organism evidence="5 6">
    <name type="scientific">Petrolisthes manimaculis</name>
    <dbReference type="NCBI Taxonomy" id="1843537"/>
    <lineage>
        <taxon>Eukaryota</taxon>
        <taxon>Metazoa</taxon>
        <taxon>Ecdysozoa</taxon>
        <taxon>Arthropoda</taxon>
        <taxon>Crustacea</taxon>
        <taxon>Multicrustacea</taxon>
        <taxon>Malacostraca</taxon>
        <taxon>Eumalacostraca</taxon>
        <taxon>Eucarida</taxon>
        <taxon>Decapoda</taxon>
        <taxon>Pleocyemata</taxon>
        <taxon>Anomura</taxon>
        <taxon>Galatheoidea</taxon>
        <taxon>Porcellanidae</taxon>
        <taxon>Petrolisthes</taxon>
    </lineage>
</organism>
<feature type="compositionally biased region" description="Basic and acidic residues" evidence="4">
    <location>
        <begin position="455"/>
        <end position="481"/>
    </location>
</feature>
<name>A0AAE1Q000_9EUCA</name>
<gene>
    <name evidence="5" type="ORF">Pmani_011449</name>
</gene>
<feature type="compositionally biased region" description="Basic residues" evidence="4">
    <location>
        <begin position="216"/>
        <end position="227"/>
    </location>
</feature>
<feature type="compositionally biased region" description="Basic and acidic residues" evidence="4">
    <location>
        <begin position="228"/>
        <end position="251"/>
    </location>
</feature>
<feature type="region of interest" description="Disordered" evidence="4">
    <location>
        <begin position="307"/>
        <end position="363"/>
    </location>
</feature>
<evidence type="ECO:0000313" key="6">
    <source>
        <dbReference type="Proteomes" id="UP001292094"/>
    </source>
</evidence>
<evidence type="ECO:0000256" key="1">
    <source>
        <dbReference type="ARBA" id="ARBA00004123"/>
    </source>
</evidence>
<feature type="compositionally biased region" description="Polar residues" evidence="4">
    <location>
        <begin position="924"/>
        <end position="941"/>
    </location>
</feature>
<feature type="compositionally biased region" description="Acidic residues" evidence="4">
    <location>
        <begin position="714"/>
        <end position="745"/>
    </location>
</feature>
<feature type="compositionally biased region" description="Basic and acidic residues" evidence="4">
    <location>
        <begin position="1121"/>
        <end position="1134"/>
    </location>
</feature>
<feature type="region of interest" description="Disordered" evidence="4">
    <location>
        <begin position="1364"/>
        <end position="1399"/>
    </location>
</feature>
<feature type="compositionally biased region" description="Basic and acidic residues" evidence="4">
    <location>
        <begin position="431"/>
        <end position="447"/>
    </location>
</feature>
<feature type="compositionally biased region" description="Polar residues" evidence="4">
    <location>
        <begin position="19"/>
        <end position="33"/>
    </location>
</feature>
<keyword evidence="2" id="KW-0597">Phosphoprotein</keyword>
<feature type="compositionally biased region" description="Polar residues" evidence="4">
    <location>
        <begin position="538"/>
        <end position="551"/>
    </location>
</feature>
<dbReference type="GO" id="GO:0007095">
    <property type="term" value="P:mitotic G2 DNA damage checkpoint signaling"/>
    <property type="evidence" value="ECO:0007669"/>
    <property type="project" value="TreeGrafter"/>
</dbReference>
<dbReference type="InterPro" id="IPR024146">
    <property type="entry name" value="Claspin"/>
</dbReference>
<feature type="compositionally biased region" description="Polar residues" evidence="4">
    <location>
        <begin position="482"/>
        <end position="510"/>
    </location>
</feature>
<dbReference type="EMBL" id="JAWZYT010000919">
    <property type="protein sequence ID" value="KAK4317443.1"/>
    <property type="molecule type" value="Genomic_DNA"/>
</dbReference>
<feature type="region of interest" description="Disordered" evidence="4">
    <location>
        <begin position="531"/>
        <end position="566"/>
    </location>
</feature>
<feature type="compositionally biased region" description="Basic and acidic residues" evidence="4">
    <location>
        <begin position="324"/>
        <end position="355"/>
    </location>
</feature>
<feature type="compositionally biased region" description="Acidic residues" evidence="4">
    <location>
        <begin position="178"/>
        <end position="187"/>
    </location>
</feature>
<feature type="region of interest" description="Disordered" evidence="4">
    <location>
        <begin position="394"/>
        <end position="518"/>
    </location>
</feature>
<keyword evidence="3" id="KW-0539">Nucleus</keyword>
<reference evidence="5" key="1">
    <citation type="submission" date="2023-11" db="EMBL/GenBank/DDBJ databases">
        <title>Genome assemblies of two species of porcelain crab, Petrolisthes cinctipes and Petrolisthes manimaculis (Anomura: Porcellanidae).</title>
        <authorList>
            <person name="Angst P."/>
        </authorList>
    </citation>
    <scope>NUCLEOTIDE SEQUENCE</scope>
    <source>
        <strain evidence="5">PB745_02</strain>
        <tissue evidence="5">Gill</tissue>
    </source>
</reference>
<proteinExistence type="predicted"/>
<feature type="compositionally biased region" description="Acidic residues" evidence="4">
    <location>
        <begin position="141"/>
        <end position="150"/>
    </location>
</feature>
<dbReference type="PANTHER" id="PTHR14396:SF10">
    <property type="entry name" value="CLASPIN"/>
    <property type="match status" value="1"/>
</dbReference>
<feature type="compositionally biased region" description="Basic and acidic residues" evidence="4">
    <location>
        <begin position="835"/>
        <end position="844"/>
    </location>
</feature>
<dbReference type="Proteomes" id="UP001292094">
    <property type="component" value="Unassembled WGS sequence"/>
</dbReference>
<feature type="region of interest" description="Disordered" evidence="4">
    <location>
        <begin position="1107"/>
        <end position="1135"/>
    </location>
</feature>
<evidence type="ECO:0000256" key="4">
    <source>
        <dbReference type="SAM" id="MobiDB-lite"/>
    </source>
</evidence>
<dbReference type="GO" id="GO:0033314">
    <property type="term" value="P:mitotic DNA replication checkpoint signaling"/>
    <property type="evidence" value="ECO:0007669"/>
    <property type="project" value="TreeGrafter"/>
</dbReference>
<feature type="compositionally biased region" description="Basic and acidic residues" evidence="4">
    <location>
        <begin position="125"/>
        <end position="140"/>
    </location>
</feature>
<evidence type="ECO:0000313" key="5">
    <source>
        <dbReference type="EMBL" id="KAK4317443.1"/>
    </source>
</evidence>
<comment type="subcellular location">
    <subcellularLocation>
        <location evidence="1">Nucleus</location>
    </subcellularLocation>
</comment>
<feature type="compositionally biased region" description="Polar residues" evidence="4">
    <location>
        <begin position="61"/>
        <end position="72"/>
    </location>
</feature>
<sequence>MSSAEGVGSGEAVHPNGLPLQSESVQEGEQHSSSLEDEGVFLSNLTAQDSVAKENDVSPDVSENPSQPQLTIDDSDDDDVNLSLSLGRKKTAMLLSDEEDGEELQVHRPKKMSLTSDEEDDNDNVDSKMEKKRIIQRIDSDDGNSNDSEDNVVFRTFSPAQDIINKPKHVSKYSSDLCDPELSDEELSERSDCGTHSPVELMASYEQDNNTSGAKQKNKKERHHKVPSAKEKQESLQKIHSETQRMVRESEISLPYHRPKQRTLAEFLNRRKKTVVPQLSKGSSLKMSMKNLEYLRLLEEKKKDVEEFYKSDSDEDDPDDEEWKPENETKSRETSPAEVIEGKTEAQKNETEGEACKSVAEDVDQLPDITSGAVSAALPEGMDASVLEGTLLSSESKNEACTETSTDPSIETNRNWTNPCMETNMTPDTGIRTESRVETSTEPKTECVIELTTTDQREPQCEKPSHGEVDIDSCQGKENKNNDSGVHSGESSPTQLSQKKTTETHLTTEACSRDMEVDEEPVKVNYSLVRSEVEEMSSMATENQSGPSTDNQTKETKNSGTPKFSLLASRLPRLDITKLLQTTPKLSQGGEEDFIDLEEEKTCTPRNGSGMIELMDRFIRHSSTKRKPAEKKQVNLNIVSKEKDDKGDEKLVASNFVVTVDAEEEVTGESVPGARLVSLKTALKAKIREQREQQRLRRVKEKQFLDNEQVIQDYQDDAELPDEEAELTDQSDTEYETESEPEENDVILTDRKHKKNKYLNDEAEEDEDGGDDDGEDVGEDAAHDGGEDVDDDDDDDVGDLCQEDDDDGASNDTLELPTTRRRVLVDDDSSGGEGGEEKEPLKLQLEETQDIITTGSKLSHASTDDLFASQQARKGGLVDAVDRDASIISVDSSFELFGSVIPGHQPGGGTRHGGTTRPSDSEGESTFLTPFTKTKSTSFGNSKDRDLSLPVEDSQDMFGATTVPLPSSPSADLSLHLTLLEDSQFPRDIQKDSSMSKLRLDFRGIDCSQDKDELVDLCSGQFTGKGPSTQVQGLCEDNLAPTQDIGELMGLCSGRFSDDRGRGCSGGGGGDERSSPAPPATPNVDGLVTTHSNTEEDLLGLCTARFPSQAMEEDSSSTRNARGELENTEDKAEEAVASSKLIIFSSDEDDPVSIQTRIKRRKKRKRVMELSDDEDAQHGVEFDEEENEIPRTVFTGFKDKLKGGIRADFLEKEAELSGSDYNSADEEEFGDDDMEEEEGDREQFDENELRNQVGRAHLKTVLDSDKREIRLLQEMYLEDGELHGEGRQRQFRWKNLNGSMEDKERRWLSDNEEENEEELEDADWRKQRFEREKYLKEQKSKNEDEGDGELFKLKLPTIVRSSSIAGEHSTTAANSRKPLKAANPVPAPPSQPTAVTPNPFSIMSKRGSFLSRDKATLERIAEITKDKSDVVGGAKQAGNFVFQQLSAEEAQATTNKLKRTQSVPSAKKARLDRSFFSMDTSKQSSSIFKYL</sequence>
<feature type="compositionally biased region" description="Acidic residues" evidence="4">
    <location>
        <begin position="313"/>
        <end position="323"/>
    </location>
</feature>
<keyword evidence="6" id="KW-1185">Reference proteome</keyword>
<feature type="compositionally biased region" description="Acidic residues" evidence="4">
    <location>
        <begin position="1223"/>
        <end position="1240"/>
    </location>
</feature>
<feature type="region of interest" description="Disordered" evidence="4">
    <location>
        <begin position="1302"/>
        <end position="1327"/>
    </location>
</feature>
<feature type="compositionally biased region" description="Acidic residues" evidence="4">
    <location>
        <begin position="761"/>
        <end position="779"/>
    </location>
</feature>
<feature type="compositionally biased region" description="Polar residues" evidence="4">
    <location>
        <begin position="206"/>
        <end position="215"/>
    </location>
</feature>
<dbReference type="GO" id="GO:0005634">
    <property type="term" value="C:nucleus"/>
    <property type="evidence" value="ECO:0007669"/>
    <property type="project" value="UniProtKB-SubCell"/>
</dbReference>
<feature type="compositionally biased region" description="Polar residues" evidence="4">
    <location>
        <begin position="394"/>
        <end position="427"/>
    </location>
</feature>
<feature type="compositionally biased region" description="Acidic residues" evidence="4">
    <location>
        <begin position="787"/>
        <end position="809"/>
    </location>
</feature>
<comment type="caution">
    <text evidence="5">The sequence shown here is derived from an EMBL/GenBank/DDBJ whole genome shotgun (WGS) entry which is preliminary data.</text>
</comment>
<feature type="region of interest" description="Disordered" evidence="4">
    <location>
        <begin position="1"/>
        <end position="257"/>
    </location>
</feature>
<feature type="compositionally biased region" description="Acidic residues" evidence="4">
    <location>
        <begin position="1310"/>
        <end position="1321"/>
    </location>
</feature>
<dbReference type="PANTHER" id="PTHR14396">
    <property type="entry name" value="CLASPIN"/>
    <property type="match status" value="1"/>
</dbReference>
<evidence type="ECO:0008006" key="7">
    <source>
        <dbReference type="Google" id="ProtNLM"/>
    </source>
</evidence>